<evidence type="ECO:0000313" key="1">
    <source>
        <dbReference type="EMBL" id="QCI11373.1"/>
    </source>
</evidence>
<sequence>MAIETVIHSNAFNASSFVEGGVDPRTGQYTLGINVLPIVGNDQIGPDLPIRLMFNPFSDDNVGFGKGWYIALTQYLPGSRMLRLHTGESYKVTGTGEQPPIREKKLDSFHFHDDSGRGKRQYRVVYKSYMEEILEVYGDGVNEVALPAEVRAASGHRIQLGYTKDTQRLESIVDGNGLPLLKIGYSSGSVTLDLHPGAKGGIEPLARYTLTLENQQLIKVSLPAEVGGNWRFEYSTVHGLTCVAKVSTPYGAIERIGYGENQDPGHLLPGGGKRAAIPRVTSHAIEPGGQQPSMNTTYTYTILVEGVETARNFVGFGSGITWGDNGEDNLYRAPSSYLYRSTAHQWGKGPDGQDRVLRTVQRTYNRFHLLVREVTEQEGHVLTSETTYHGKVTDAFETQPANFQLPRETQRKWALANDASRVREEPPTQTLYDLHGNLTEVVLPVGKRTVTEYYSALGGEGCPADPDGFVRSPMRQTVYPAVGGDAPAPILRTHYRYVALGRVNHPDAIAAQVADTWLVQQQETLCEVLDDVEQAPLQVTTTCPVDKPDDLLRHGRPLLQTLCMGSLNTRTCFTYSKEVRNQHPVLVTQQRLTGFDHGQSMLATLRRHGALDPAQLHAACDEPRDVSKVITLETSLLIGEPLLNRDDNDVEIAYEYDAIRRVTRETVSPNDDRYKASRTYQYGLVGAPGEQASQTRVDVKGVAILTRIDGLGRVASEARHDADAEEEDRHQLFRECNKFVYDELGQLTEAIEYDWLTDTQMPLATQYVYDDWGQQSCEIGPDGVKRFEVHDPIGSNPTGNDPTCNMPTQTHWSESADGSLSQGKTITWFNLFEAPAQVQRFDLSGKLYGKHQYFYDGLGRNVREVDARNAVVRNTYDAFDRLVDQTLADRSVVHRDYAVHSSEDLPIQISVAGNTLGEQVFDGLNRMIASITGGRPRLMCYAPGQNNPYKVTTAAGNGIQYEYVPQLGEDPQLRRLPGKQADYTYDPANARLTWCKEEGEELSRVYFSTGQIKSETRMIGAEHWSMEYGTSLLGRQLYYVDVLGQTQTYAYDEAGRLKETALGTTQSHFFYEGLGYTQCILTLDGAQGLATELEYDHQGREVLRRFIFLKTVVEAPIEGFSFTNECVQALVDEAGLLVQGVQELGQAYSVLDQITRKSLSENGDVLREETFDYDARGRLEAYTCAGPIAYCPKDPAGKNIREQYFQFDALDNIIWLYTGFEEEDGTTGDNEATYLFDYKDPAQLSGVMNTHADYADFTLRYDLDGNMVQDDKGKTLSYDALGRLSSYDGSGYGYDALDRLSSQDA</sequence>
<dbReference type="NCBIfam" id="TIGR01643">
    <property type="entry name" value="YD_repeat_2x"/>
    <property type="match status" value="1"/>
</dbReference>
<dbReference type="RefSeq" id="WP_136913550.1">
    <property type="nucleotide sequence ID" value="NZ_CP039371.1"/>
</dbReference>
<organism evidence="1 2">
    <name type="scientific">Pseudomonas putida</name>
    <name type="common">Arthrobacter siderocapsulatus</name>
    <dbReference type="NCBI Taxonomy" id="303"/>
    <lineage>
        <taxon>Bacteria</taxon>
        <taxon>Pseudomonadati</taxon>
        <taxon>Pseudomonadota</taxon>
        <taxon>Gammaproteobacteria</taxon>
        <taxon>Pseudomonadales</taxon>
        <taxon>Pseudomonadaceae</taxon>
        <taxon>Pseudomonas</taxon>
    </lineage>
</organism>
<reference evidence="2" key="1">
    <citation type="submission" date="2019-04" db="EMBL/GenBank/DDBJ databases">
        <title>Genome sequence of Pseudomonas putida 1290, an auxin catabolizing strain.</title>
        <authorList>
            <person name="Laird T.S."/>
            <person name="Leveau J.H.J."/>
        </authorList>
    </citation>
    <scope>NUCLEOTIDE SEQUENCE [LARGE SCALE GENOMIC DNA]</scope>
    <source>
        <strain evidence="2">1290</strain>
    </source>
</reference>
<dbReference type="Gene3D" id="2.180.10.10">
    <property type="entry name" value="RHS repeat-associated core"/>
    <property type="match status" value="2"/>
</dbReference>
<dbReference type="Proteomes" id="UP000298551">
    <property type="component" value="Chromosome"/>
</dbReference>
<dbReference type="PANTHER" id="PTHR32305:SF15">
    <property type="entry name" value="PROTEIN RHSA-RELATED"/>
    <property type="match status" value="1"/>
</dbReference>
<gene>
    <name evidence="1" type="ORF">E6B08_08165</name>
</gene>
<proteinExistence type="predicted"/>
<protein>
    <submittedName>
        <fullName evidence="1">Sugar-binding protein</fullName>
    </submittedName>
</protein>
<evidence type="ECO:0000313" key="2">
    <source>
        <dbReference type="Proteomes" id="UP000298551"/>
    </source>
</evidence>
<dbReference type="InterPro" id="IPR050708">
    <property type="entry name" value="T6SS_VgrG/RHS"/>
</dbReference>
<accession>A0A4D6X5L4</accession>
<name>A0A4D6X5L4_PSEPU</name>
<dbReference type="OrthoDB" id="5862074at2"/>
<dbReference type="PANTHER" id="PTHR32305">
    <property type="match status" value="1"/>
</dbReference>
<dbReference type="EMBL" id="CP039371">
    <property type="protein sequence ID" value="QCI11373.1"/>
    <property type="molecule type" value="Genomic_DNA"/>
</dbReference>
<dbReference type="InterPro" id="IPR006530">
    <property type="entry name" value="YD"/>
</dbReference>